<dbReference type="Pfam" id="PF19438">
    <property type="entry name" value="LIN9_C"/>
    <property type="match status" value="1"/>
</dbReference>
<dbReference type="InterPro" id="IPR010561">
    <property type="entry name" value="LIN-9/ALY1"/>
</dbReference>
<feature type="domain" description="DIRP" evidence="5">
    <location>
        <begin position="109"/>
        <end position="214"/>
    </location>
</feature>
<evidence type="ECO:0000256" key="2">
    <source>
        <dbReference type="ARBA" id="ARBA00006732"/>
    </source>
</evidence>
<reference evidence="6" key="1">
    <citation type="submission" date="2022-07" db="EMBL/GenBank/DDBJ databases">
        <authorList>
            <person name="Trinca V."/>
            <person name="Uliana J.V.C."/>
            <person name="Torres T.T."/>
            <person name="Ward R.J."/>
            <person name="Monesi N."/>
        </authorList>
    </citation>
    <scope>NUCLEOTIDE SEQUENCE</scope>
    <source>
        <strain evidence="6">HSMRA1968</strain>
        <tissue evidence="6">Whole embryos</tissue>
    </source>
</reference>
<dbReference type="OrthoDB" id="2339771at2759"/>
<dbReference type="GO" id="GO:0006357">
    <property type="term" value="P:regulation of transcription by RNA polymerase II"/>
    <property type="evidence" value="ECO:0007669"/>
    <property type="project" value="TreeGrafter"/>
</dbReference>
<dbReference type="EMBL" id="WJQU01000003">
    <property type="protein sequence ID" value="KAJ6636990.1"/>
    <property type="molecule type" value="Genomic_DNA"/>
</dbReference>
<gene>
    <name evidence="6" type="primary">LIN9</name>
    <name evidence="6" type="ORF">Bhyg_09716</name>
</gene>
<evidence type="ECO:0000256" key="4">
    <source>
        <dbReference type="SAM" id="MobiDB-lite"/>
    </source>
</evidence>
<sequence>MPARIRKKNKLFFDDDIVNEKPLRSSPIKRPPRTEPAKSPNKSAKKRRLTPSKLSKTKEDEKDSDDDEPEKVTSTSQVFDRIGSQRIGLRLRNILKLPKAHKWVGYEFFYSYLDRSLFEGENDFQICLKDFFPALTNRQLTRIEWNKVRKLMGKPRRSSQAFFDEERHELERRRQKIRLLQTRKSADLDFVRDLPNEIPLPLPVGTKVTARLRHPQDGMFTGSVDAFDSMSSIYRITFDRVGLGTHSVPDFEVAANEFIESIPLNTITKDSRPKNNSQYLNRKFGLLSGNKNDPLLGSEIYNNSKLKSIMLSKESIGGFQLKLLEMIIRTKKTIAAKQMKLVRLKSMNAEAEILKSTGDIVPEDFQRRYASILIGMEKLNCDLAKYLSQVQTLSRDLTKEPLIAAMLTPSYLREQCKTLAQETVEKNNQAVKEESMLRLITDLATIMWVASNLSSDEGSSSARTVLDVCLEEAKSRLDPENIVSFQKNVQVHLRHLDNDLQNNTN</sequence>
<comment type="caution">
    <text evidence="6">The sequence shown here is derived from an EMBL/GenBank/DDBJ whole genome shotgun (WGS) entry which is preliminary data.</text>
</comment>
<evidence type="ECO:0000256" key="1">
    <source>
        <dbReference type="ARBA" id="ARBA00004123"/>
    </source>
</evidence>
<comment type="similarity">
    <text evidence="2">Belongs to the lin-9 family.</text>
</comment>
<dbReference type="SMART" id="SM01135">
    <property type="entry name" value="DIRP"/>
    <property type="match status" value="1"/>
</dbReference>
<proteinExistence type="inferred from homology"/>
<evidence type="ECO:0000313" key="7">
    <source>
        <dbReference type="Proteomes" id="UP001151699"/>
    </source>
</evidence>
<dbReference type="InterPro" id="IPR045831">
    <property type="entry name" value="LIN9_C"/>
</dbReference>
<comment type="subcellular location">
    <subcellularLocation>
        <location evidence="1">Nucleus</location>
    </subcellularLocation>
</comment>
<dbReference type="PANTHER" id="PTHR21689:SF2">
    <property type="entry name" value="PROTEIN LIN-9 HOMOLOG"/>
    <property type="match status" value="1"/>
</dbReference>
<dbReference type="Proteomes" id="UP001151699">
    <property type="component" value="Chromosome X"/>
</dbReference>
<dbReference type="GO" id="GO:0017053">
    <property type="term" value="C:transcription repressor complex"/>
    <property type="evidence" value="ECO:0007669"/>
    <property type="project" value="InterPro"/>
</dbReference>
<organism evidence="6 7">
    <name type="scientific">Pseudolycoriella hygida</name>
    <dbReference type="NCBI Taxonomy" id="35572"/>
    <lineage>
        <taxon>Eukaryota</taxon>
        <taxon>Metazoa</taxon>
        <taxon>Ecdysozoa</taxon>
        <taxon>Arthropoda</taxon>
        <taxon>Hexapoda</taxon>
        <taxon>Insecta</taxon>
        <taxon>Pterygota</taxon>
        <taxon>Neoptera</taxon>
        <taxon>Endopterygota</taxon>
        <taxon>Diptera</taxon>
        <taxon>Nematocera</taxon>
        <taxon>Sciaroidea</taxon>
        <taxon>Sciaridae</taxon>
        <taxon>Pseudolycoriella</taxon>
    </lineage>
</organism>
<dbReference type="GO" id="GO:0051726">
    <property type="term" value="P:regulation of cell cycle"/>
    <property type="evidence" value="ECO:0007669"/>
    <property type="project" value="TreeGrafter"/>
</dbReference>
<feature type="region of interest" description="Disordered" evidence="4">
    <location>
        <begin position="16"/>
        <end position="77"/>
    </location>
</feature>
<evidence type="ECO:0000313" key="6">
    <source>
        <dbReference type="EMBL" id="KAJ6636990.1"/>
    </source>
</evidence>
<accession>A0A9Q0RWP6</accession>
<protein>
    <submittedName>
        <fullName evidence="6">Protein lin-9 like</fullName>
    </submittedName>
</protein>
<dbReference type="InterPro" id="IPR033471">
    <property type="entry name" value="DIRP"/>
</dbReference>
<dbReference type="GO" id="GO:0003677">
    <property type="term" value="F:DNA binding"/>
    <property type="evidence" value="ECO:0007669"/>
    <property type="project" value="TreeGrafter"/>
</dbReference>
<dbReference type="PANTHER" id="PTHR21689">
    <property type="entry name" value="LIN-9"/>
    <property type="match status" value="1"/>
</dbReference>
<dbReference type="GO" id="GO:0005654">
    <property type="term" value="C:nucleoplasm"/>
    <property type="evidence" value="ECO:0007669"/>
    <property type="project" value="TreeGrafter"/>
</dbReference>
<dbReference type="GO" id="GO:0006351">
    <property type="term" value="P:DNA-templated transcription"/>
    <property type="evidence" value="ECO:0007669"/>
    <property type="project" value="InterPro"/>
</dbReference>
<name>A0A9Q0RWP6_9DIPT</name>
<dbReference type="Pfam" id="PF06584">
    <property type="entry name" value="DIRP"/>
    <property type="match status" value="1"/>
</dbReference>
<dbReference type="AlphaFoldDB" id="A0A9Q0RWP6"/>
<keyword evidence="3" id="KW-0539">Nucleus</keyword>
<evidence type="ECO:0000256" key="3">
    <source>
        <dbReference type="ARBA" id="ARBA00023242"/>
    </source>
</evidence>
<keyword evidence="7" id="KW-1185">Reference proteome</keyword>
<evidence type="ECO:0000259" key="5">
    <source>
        <dbReference type="SMART" id="SM01135"/>
    </source>
</evidence>